<sequence>MTPLPTPLPTSRLGRTDMEITRVGLGTLAMGGAEWVSGRGHQDDQESVKTLLRAVELGINWLDTAPIYGRGHAERVVGRALRELPAADRPLVFTKGGLHWDESDPKGEPRRVTDPRSLRREVEGSLRRLGVERIDLYQMHWPPTDGTPVEVYWETFVELRDEGKIRAAGLSNHDVPMLRSAEEIGHVDSHQPPFSALSRQAAADTIPWCAAHGTGVIVYAPMESGLLSGAFSRERVAALDPGDWRHGHPDFTGERLERNLRVADALTEVAQRHGVPTSAVAVAWTLAFPGVTAAIVGAKNPGQFDGWLSAARLRLSPDDLSLIAAAITASGAGAGPVRPGD</sequence>
<evidence type="ECO:0000256" key="2">
    <source>
        <dbReference type="SAM" id="MobiDB-lite"/>
    </source>
</evidence>
<dbReference type="InterPro" id="IPR036812">
    <property type="entry name" value="NAD(P)_OxRdtase_dom_sf"/>
</dbReference>
<dbReference type="InterPro" id="IPR023210">
    <property type="entry name" value="NADP_OxRdtase_dom"/>
</dbReference>
<reference evidence="4" key="1">
    <citation type="submission" date="2024-05" db="EMBL/GenBank/DDBJ databases">
        <title>Whole genome shotgun sequence of Streptomyces hygroscopicus NBRC 113678.</title>
        <authorList>
            <person name="Komaki H."/>
            <person name="Tamura T."/>
        </authorList>
    </citation>
    <scope>NUCLEOTIDE SEQUENCE</scope>
    <source>
        <strain evidence="4">N11-34</strain>
    </source>
</reference>
<dbReference type="CDD" id="cd19102">
    <property type="entry name" value="AKR_unchar"/>
    <property type="match status" value="1"/>
</dbReference>
<evidence type="ECO:0000256" key="1">
    <source>
        <dbReference type="ARBA" id="ARBA00023002"/>
    </source>
</evidence>
<evidence type="ECO:0000259" key="3">
    <source>
        <dbReference type="Pfam" id="PF00248"/>
    </source>
</evidence>
<accession>A0ABQ3U9K2</accession>
<dbReference type="Gene3D" id="3.20.20.100">
    <property type="entry name" value="NADP-dependent oxidoreductase domain"/>
    <property type="match status" value="1"/>
</dbReference>
<feature type="compositionally biased region" description="Basic and acidic residues" evidence="2">
    <location>
        <begin position="98"/>
        <end position="119"/>
    </location>
</feature>
<feature type="region of interest" description="Disordered" evidence="2">
    <location>
        <begin position="96"/>
        <end position="119"/>
    </location>
</feature>
<dbReference type="PANTHER" id="PTHR43364:SF4">
    <property type="entry name" value="NAD(P)-LINKED OXIDOREDUCTASE SUPERFAMILY PROTEIN"/>
    <property type="match status" value="1"/>
</dbReference>
<evidence type="ECO:0000313" key="5">
    <source>
        <dbReference type="Proteomes" id="UP001054854"/>
    </source>
</evidence>
<comment type="caution">
    <text evidence="4">The sequence shown here is derived from an EMBL/GenBank/DDBJ whole genome shotgun (WGS) entry which is preliminary data.</text>
</comment>
<name>A0ABQ3U9K2_STRHY</name>
<dbReference type="PANTHER" id="PTHR43364">
    <property type="entry name" value="NADH-SPECIFIC METHYLGLYOXAL REDUCTASE-RELATED"/>
    <property type="match status" value="1"/>
</dbReference>
<dbReference type="Pfam" id="PF00248">
    <property type="entry name" value="Aldo_ket_red"/>
    <property type="match status" value="1"/>
</dbReference>
<dbReference type="Proteomes" id="UP001054854">
    <property type="component" value="Unassembled WGS sequence"/>
</dbReference>
<protein>
    <submittedName>
        <fullName evidence="4">Aldo/keto reductase</fullName>
    </submittedName>
</protein>
<proteinExistence type="predicted"/>
<keyword evidence="5" id="KW-1185">Reference proteome</keyword>
<dbReference type="RefSeq" id="WP_060952880.1">
    <property type="nucleotide sequence ID" value="NZ_BNEK01000005.1"/>
</dbReference>
<keyword evidence="1" id="KW-0560">Oxidoreductase</keyword>
<feature type="domain" description="NADP-dependent oxidoreductase" evidence="3">
    <location>
        <begin position="24"/>
        <end position="326"/>
    </location>
</feature>
<organism evidence="4 5">
    <name type="scientific">Streptomyces hygroscopicus</name>
    <dbReference type="NCBI Taxonomy" id="1912"/>
    <lineage>
        <taxon>Bacteria</taxon>
        <taxon>Bacillati</taxon>
        <taxon>Actinomycetota</taxon>
        <taxon>Actinomycetes</taxon>
        <taxon>Kitasatosporales</taxon>
        <taxon>Streptomycetaceae</taxon>
        <taxon>Streptomyces</taxon>
        <taxon>Streptomyces violaceusniger group</taxon>
    </lineage>
</organism>
<evidence type="ECO:0000313" key="4">
    <source>
        <dbReference type="EMBL" id="GHJ32272.1"/>
    </source>
</evidence>
<dbReference type="EMBL" id="BNEK01000005">
    <property type="protein sequence ID" value="GHJ32272.1"/>
    <property type="molecule type" value="Genomic_DNA"/>
</dbReference>
<dbReference type="InterPro" id="IPR050523">
    <property type="entry name" value="AKR_Detox_Biosynth"/>
</dbReference>
<gene>
    <name evidence="4" type="ORF">TPA0910_67050</name>
</gene>
<dbReference type="SUPFAM" id="SSF51430">
    <property type="entry name" value="NAD(P)-linked oxidoreductase"/>
    <property type="match status" value="1"/>
</dbReference>